<sequence>MVHWRTDVPDQKDRFQREHQTTVVDAVEERTMPNARVPSAAFVDGMVFVTVAEDSRH</sequence>
<reference evidence="3" key="2">
    <citation type="submission" date="2015-01" db="EMBL/GenBank/DDBJ databases">
        <title>Evolutionary Origins and Diversification of the Mycorrhizal Mutualists.</title>
        <authorList>
            <consortium name="DOE Joint Genome Institute"/>
            <consortium name="Mycorrhizal Genomics Consortium"/>
            <person name="Kohler A."/>
            <person name="Kuo A."/>
            <person name="Nagy L.G."/>
            <person name="Floudas D."/>
            <person name="Copeland A."/>
            <person name="Barry K.W."/>
            <person name="Cichocki N."/>
            <person name="Veneault-Fourrey C."/>
            <person name="LaButti K."/>
            <person name="Lindquist E.A."/>
            <person name="Lipzen A."/>
            <person name="Lundell T."/>
            <person name="Morin E."/>
            <person name="Murat C."/>
            <person name="Riley R."/>
            <person name="Ohm R."/>
            <person name="Sun H."/>
            <person name="Tunlid A."/>
            <person name="Henrissat B."/>
            <person name="Grigoriev I.V."/>
            <person name="Hibbett D.S."/>
            <person name="Martin F."/>
        </authorList>
    </citation>
    <scope>NUCLEOTIDE SEQUENCE [LARGE SCALE GENOMIC DNA]</scope>
    <source>
        <strain evidence="3">Marx 270</strain>
    </source>
</reference>
<dbReference type="AlphaFoldDB" id="A0A0C3NBI0"/>
<proteinExistence type="predicted"/>
<evidence type="ECO:0000313" key="3">
    <source>
        <dbReference type="Proteomes" id="UP000054217"/>
    </source>
</evidence>
<evidence type="ECO:0000313" key="2">
    <source>
        <dbReference type="EMBL" id="KIN98479.1"/>
    </source>
</evidence>
<keyword evidence="3" id="KW-1185">Reference proteome</keyword>
<dbReference type="Proteomes" id="UP000054217">
    <property type="component" value="Unassembled WGS sequence"/>
</dbReference>
<dbReference type="InParanoid" id="A0A0C3NBI0"/>
<dbReference type="HOGENOM" id="CLU_2997450_0_0_1"/>
<feature type="region of interest" description="Disordered" evidence="1">
    <location>
        <begin position="1"/>
        <end position="20"/>
    </location>
</feature>
<dbReference type="EMBL" id="KN832015">
    <property type="protein sequence ID" value="KIN98479.1"/>
    <property type="molecule type" value="Genomic_DNA"/>
</dbReference>
<gene>
    <name evidence="2" type="ORF">M404DRAFT_1005329</name>
</gene>
<evidence type="ECO:0000256" key="1">
    <source>
        <dbReference type="SAM" id="MobiDB-lite"/>
    </source>
</evidence>
<name>A0A0C3NBI0_PISTI</name>
<organism evidence="2 3">
    <name type="scientific">Pisolithus tinctorius Marx 270</name>
    <dbReference type="NCBI Taxonomy" id="870435"/>
    <lineage>
        <taxon>Eukaryota</taxon>
        <taxon>Fungi</taxon>
        <taxon>Dikarya</taxon>
        <taxon>Basidiomycota</taxon>
        <taxon>Agaricomycotina</taxon>
        <taxon>Agaricomycetes</taxon>
        <taxon>Agaricomycetidae</taxon>
        <taxon>Boletales</taxon>
        <taxon>Sclerodermatineae</taxon>
        <taxon>Pisolithaceae</taxon>
        <taxon>Pisolithus</taxon>
    </lineage>
</organism>
<reference evidence="2 3" key="1">
    <citation type="submission" date="2014-04" db="EMBL/GenBank/DDBJ databases">
        <authorList>
            <consortium name="DOE Joint Genome Institute"/>
            <person name="Kuo A."/>
            <person name="Kohler A."/>
            <person name="Costa M.D."/>
            <person name="Nagy L.G."/>
            <person name="Floudas D."/>
            <person name="Copeland A."/>
            <person name="Barry K.W."/>
            <person name="Cichocki N."/>
            <person name="Veneault-Fourrey C."/>
            <person name="LaButti K."/>
            <person name="Lindquist E.A."/>
            <person name="Lipzen A."/>
            <person name="Lundell T."/>
            <person name="Morin E."/>
            <person name="Murat C."/>
            <person name="Sun H."/>
            <person name="Tunlid A."/>
            <person name="Henrissat B."/>
            <person name="Grigoriev I.V."/>
            <person name="Hibbett D.S."/>
            <person name="Martin F."/>
            <person name="Nordberg H.P."/>
            <person name="Cantor M.N."/>
            <person name="Hua S.X."/>
        </authorList>
    </citation>
    <scope>NUCLEOTIDE SEQUENCE [LARGE SCALE GENOMIC DNA]</scope>
    <source>
        <strain evidence="2 3">Marx 270</strain>
    </source>
</reference>
<protein>
    <submittedName>
        <fullName evidence="2">Uncharacterized protein</fullName>
    </submittedName>
</protein>
<accession>A0A0C3NBI0</accession>